<feature type="domain" description="NADP-dependent oxidoreductase" evidence="4">
    <location>
        <begin position="15"/>
        <end position="290"/>
    </location>
</feature>
<evidence type="ECO:0000256" key="2">
    <source>
        <dbReference type="ARBA" id="ARBA00023002"/>
    </source>
</evidence>
<evidence type="ECO:0000256" key="1">
    <source>
        <dbReference type="ARBA" id="ARBA00022857"/>
    </source>
</evidence>
<dbReference type="InterPro" id="IPR036812">
    <property type="entry name" value="NAD(P)_OxRdtase_dom_sf"/>
</dbReference>
<dbReference type="RefSeq" id="WP_036816087.1">
    <property type="nucleotide sequence ID" value="NZ_AVBF01000005.1"/>
</dbReference>
<keyword evidence="1" id="KW-0521">NADP</keyword>
<dbReference type="InterPro" id="IPR023210">
    <property type="entry name" value="NADP_OxRdtase_dom"/>
</dbReference>
<dbReference type="Proteomes" id="UP000030147">
    <property type="component" value="Unassembled WGS sequence"/>
</dbReference>
<dbReference type="PANTHER" id="PTHR43364">
    <property type="entry name" value="NADH-SPECIFIC METHYLGLYOXAL REDUCTASE-RELATED"/>
    <property type="match status" value="1"/>
</dbReference>
<organism evidence="5 6">
    <name type="scientific">Pontibacillus yanchengensis Y32</name>
    <dbReference type="NCBI Taxonomy" id="1385514"/>
    <lineage>
        <taxon>Bacteria</taxon>
        <taxon>Bacillati</taxon>
        <taxon>Bacillota</taxon>
        <taxon>Bacilli</taxon>
        <taxon>Bacillales</taxon>
        <taxon>Bacillaceae</taxon>
        <taxon>Pontibacillus</taxon>
    </lineage>
</organism>
<dbReference type="PANTHER" id="PTHR43364:SF1">
    <property type="entry name" value="OXIDOREDUCTASE YDHF"/>
    <property type="match status" value="1"/>
</dbReference>
<dbReference type="eggNOG" id="COG4989">
    <property type="taxonomic scope" value="Bacteria"/>
</dbReference>
<dbReference type="FunFam" id="3.20.20.100:FF:000008">
    <property type="entry name" value="Aldo/keto reductase family oxidoreductase"/>
    <property type="match status" value="1"/>
</dbReference>
<protein>
    <submittedName>
        <fullName evidence="5">Oxidoreductase</fullName>
    </submittedName>
</protein>
<evidence type="ECO:0000259" key="4">
    <source>
        <dbReference type="Pfam" id="PF00248"/>
    </source>
</evidence>
<dbReference type="OrthoDB" id="9773828at2"/>
<proteinExistence type="inferred from homology"/>
<dbReference type="GO" id="GO:0005829">
    <property type="term" value="C:cytosol"/>
    <property type="evidence" value="ECO:0007669"/>
    <property type="project" value="TreeGrafter"/>
</dbReference>
<dbReference type="SUPFAM" id="SSF51430">
    <property type="entry name" value="NAD(P)-linked oxidoreductase"/>
    <property type="match status" value="1"/>
</dbReference>
<gene>
    <name evidence="5" type="ORF">N782_17365</name>
</gene>
<dbReference type="AlphaFoldDB" id="A0A0A2TJ42"/>
<dbReference type="GO" id="GO:0016491">
    <property type="term" value="F:oxidoreductase activity"/>
    <property type="evidence" value="ECO:0007669"/>
    <property type="project" value="UniProtKB-KW"/>
</dbReference>
<comment type="caution">
    <text evidence="5">The sequence shown here is derived from an EMBL/GenBank/DDBJ whole genome shotgun (WGS) entry which is preliminary data.</text>
</comment>
<evidence type="ECO:0000313" key="6">
    <source>
        <dbReference type="Proteomes" id="UP000030147"/>
    </source>
</evidence>
<comment type="similarity">
    <text evidence="3">Belongs to the aldo/keto reductase family. Aldo/keto reductase 2 subfamily.</text>
</comment>
<evidence type="ECO:0000313" key="5">
    <source>
        <dbReference type="EMBL" id="KGP74101.1"/>
    </source>
</evidence>
<dbReference type="EMBL" id="AVBF01000005">
    <property type="protein sequence ID" value="KGP74101.1"/>
    <property type="molecule type" value="Genomic_DNA"/>
</dbReference>
<sequence length="300" mass="34471">MERIKLAADLSLSRVIHGEWRLSDWKYTDEELIQLIEHCLDQGITTFDHADLYGSYTCEELFGRALAKKPELRERMEIVTKCGIVIESPNRPEHHSHHYNTSKAHIKKSVENSLENLRTDYIDLLLIHRPDPFMDPEEVADAFRELKDEGKVRHFGVSNFKQHQLNMLQSFLDVELVTNQIELSAYNLENIQDGTLDLCMEKRMAPMAWSPLGGGDIFNSQEEKAVRLRGTLEKVANELGADGIDEVLYAWLLNHPANIMPIVGSGKINRIDRAVNALEYNLSRDQWFEIYTSSMGYDIP</sequence>
<dbReference type="Gene3D" id="3.20.20.100">
    <property type="entry name" value="NADP-dependent oxidoreductase domain"/>
    <property type="match status" value="1"/>
</dbReference>
<keyword evidence="6" id="KW-1185">Reference proteome</keyword>
<name>A0A0A2TJ42_9BACI</name>
<accession>A0A0A2TJ42</accession>
<reference evidence="5 6" key="1">
    <citation type="journal article" date="2015" name="Stand. Genomic Sci.">
        <title>High quality draft genome sequence of the moderately halophilic bacterium Pontibacillus yanchengensis Y32(T) and comparison among Pontibacillus genomes.</title>
        <authorList>
            <person name="Huang J."/>
            <person name="Qiao Z.X."/>
            <person name="Tang J.W."/>
            <person name="Wang G."/>
        </authorList>
    </citation>
    <scope>NUCLEOTIDE SEQUENCE [LARGE SCALE GENOMIC DNA]</scope>
    <source>
        <strain evidence="5 6">Y32</strain>
    </source>
</reference>
<evidence type="ECO:0000256" key="3">
    <source>
        <dbReference type="ARBA" id="ARBA00038157"/>
    </source>
</evidence>
<dbReference type="InterPro" id="IPR050523">
    <property type="entry name" value="AKR_Detox_Biosynth"/>
</dbReference>
<keyword evidence="2" id="KW-0560">Oxidoreductase</keyword>
<dbReference type="CDD" id="cd19092">
    <property type="entry name" value="AKR_BsYcsN_EcYdhF-like"/>
    <property type="match status" value="1"/>
</dbReference>
<dbReference type="Pfam" id="PF00248">
    <property type="entry name" value="Aldo_ket_red"/>
    <property type="match status" value="1"/>
</dbReference>